<feature type="compositionally biased region" description="Basic and acidic residues" evidence="1">
    <location>
        <begin position="278"/>
        <end position="288"/>
    </location>
</feature>
<feature type="compositionally biased region" description="Polar residues" evidence="1">
    <location>
        <begin position="104"/>
        <end position="125"/>
    </location>
</feature>
<name>A0A9J6F5X7_RHIMP</name>
<feature type="region of interest" description="Disordered" evidence="1">
    <location>
        <begin position="259"/>
        <end position="313"/>
    </location>
</feature>
<feature type="region of interest" description="Disordered" evidence="1">
    <location>
        <begin position="376"/>
        <end position="396"/>
    </location>
</feature>
<feature type="compositionally biased region" description="Acidic residues" evidence="1">
    <location>
        <begin position="55"/>
        <end position="64"/>
    </location>
</feature>
<evidence type="ECO:0000256" key="1">
    <source>
        <dbReference type="SAM" id="MobiDB-lite"/>
    </source>
</evidence>
<dbReference type="EMBL" id="JABSTU010000001">
    <property type="protein sequence ID" value="KAH8042210.1"/>
    <property type="molecule type" value="Genomic_DNA"/>
</dbReference>
<feature type="region of interest" description="Disordered" evidence="1">
    <location>
        <begin position="1"/>
        <end position="74"/>
    </location>
</feature>
<feature type="compositionally biased region" description="Basic and acidic residues" evidence="1">
    <location>
        <begin position="505"/>
        <end position="520"/>
    </location>
</feature>
<organism evidence="2 3">
    <name type="scientific">Rhipicephalus microplus</name>
    <name type="common">Cattle tick</name>
    <name type="synonym">Boophilus microplus</name>
    <dbReference type="NCBI Taxonomy" id="6941"/>
    <lineage>
        <taxon>Eukaryota</taxon>
        <taxon>Metazoa</taxon>
        <taxon>Ecdysozoa</taxon>
        <taxon>Arthropoda</taxon>
        <taxon>Chelicerata</taxon>
        <taxon>Arachnida</taxon>
        <taxon>Acari</taxon>
        <taxon>Parasitiformes</taxon>
        <taxon>Ixodida</taxon>
        <taxon>Ixodoidea</taxon>
        <taxon>Ixodidae</taxon>
        <taxon>Rhipicephalinae</taxon>
        <taxon>Rhipicephalus</taxon>
        <taxon>Boophilus</taxon>
    </lineage>
</organism>
<feature type="compositionally biased region" description="Basic residues" evidence="1">
    <location>
        <begin position="579"/>
        <end position="588"/>
    </location>
</feature>
<dbReference type="AlphaFoldDB" id="A0A9J6F5X7"/>
<comment type="caution">
    <text evidence="2">The sequence shown here is derived from an EMBL/GenBank/DDBJ whole genome shotgun (WGS) entry which is preliminary data.</text>
</comment>
<dbReference type="Proteomes" id="UP000821866">
    <property type="component" value="Chromosome 1"/>
</dbReference>
<feature type="compositionally biased region" description="Polar residues" evidence="1">
    <location>
        <begin position="259"/>
        <end position="277"/>
    </location>
</feature>
<feature type="region of interest" description="Disordered" evidence="1">
    <location>
        <begin position="86"/>
        <end position="232"/>
    </location>
</feature>
<feature type="region of interest" description="Disordered" evidence="1">
    <location>
        <begin position="641"/>
        <end position="729"/>
    </location>
</feature>
<feature type="region of interest" description="Disordered" evidence="1">
    <location>
        <begin position="573"/>
        <end position="623"/>
    </location>
</feature>
<reference evidence="2" key="1">
    <citation type="journal article" date="2020" name="Cell">
        <title>Large-Scale Comparative Analyses of Tick Genomes Elucidate Their Genetic Diversity and Vector Capacities.</title>
        <authorList>
            <consortium name="Tick Genome and Microbiome Consortium (TIGMIC)"/>
            <person name="Jia N."/>
            <person name="Wang J."/>
            <person name="Shi W."/>
            <person name="Du L."/>
            <person name="Sun Y."/>
            <person name="Zhan W."/>
            <person name="Jiang J.F."/>
            <person name="Wang Q."/>
            <person name="Zhang B."/>
            <person name="Ji P."/>
            <person name="Bell-Sakyi L."/>
            <person name="Cui X.M."/>
            <person name="Yuan T.T."/>
            <person name="Jiang B.G."/>
            <person name="Yang W.F."/>
            <person name="Lam T.T."/>
            <person name="Chang Q.C."/>
            <person name="Ding S.J."/>
            <person name="Wang X.J."/>
            <person name="Zhu J.G."/>
            <person name="Ruan X.D."/>
            <person name="Zhao L."/>
            <person name="Wei J.T."/>
            <person name="Ye R.Z."/>
            <person name="Que T.C."/>
            <person name="Du C.H."/>
            <person name="Zhou Y.H."/>
            <person name="Cheng J.X."/>
            <person name="Dai P.F."/>
            <person name="Guo W.B."/>
            <person name="Han X.H."/>
            <person name="Huang E.J."/>
            <person name="Li L.F."/>
            <person name="Wei W."/>
            <person name="Gao Y.C."/>
            <person name="Liu J.Z."/>
            <person name="Shao H.Z."/>
            <person name="Wang X."/>
            <person name="Wang C.C."/>
            <person name="Yang T.C."/>
            <person name="Huo Q.B."/>
            <person name="Li W."/>
            <person name="Chen H.Y."/>
            <person name="Chen S.E."/>
            <person name="Zhou L.G."/>
            <person name="Ni X.B."/>
            <person name="Tian J.H."/>
            <person name="Sheng Y."/>
            <person name="Liu T."/>
            <person name="Pan Y.S."/>
            <person name="Xia L.Y."/>
            <person name="Li J."/>
            <person name="Zhao F."/>
            <person name="Cao W.C."/>
        </authorList>
    </citation>
    <scope>NUCLEOTIDE SEQUENCE</scope>
    <source>
        <strain evidence="2">Rmic-2018</strain>
    </source>
</reference>
<evidence type="ECO:0000313" key="3">
    <source>
        <dbReference type="Proteomes" id="UP000821866"/>
    </source>
</evidence>
<protein>
    <submittedName>
        <fullName evidence="2">Uncharacterized protein</fullName>
    </submittedName>
</protein>
<proteinExistence type="predicted"/>
<feature type="region of interest" description="Disordered" evidence="1">
    <location>
        <begin position="439"/>
        <end position="520"/>
    </location>
</feature>
<evidence type="ECO:0000313" key="2">
    <source>
        <dbReference type="EMBL" id="KAH8042210.1"/>
    </source>
</evidence>
<accession>A0A9J6F5X7</accession>
<feature type="compositionally biased region" description="Basic and acidic residues" evidence="1">
    <location>
        <begin position="65"/>
        <end position="74"/>
    </location>
</feature>
<keyword evidence="3" id="KW-1185">Reference proteome</keyword>
<feature type="compositionally biased region" description="Low complexity" evidence="1">
    <location>
        <begin position="146"/>
        <end position="159"/>
    </location>
</feature>
<feature type="compositionally biased region" description="Basic and acidic residues" evidence="1">
    <location>
        <begin position="443"/>
        <end position="463"/>
    </location>
</feature>
<feature type="compositionally biased region" description="Basic and acidic residues" evidence="1">
    <location>
        <begin position="609"/>
        <end position="619"/>
    </location>
</feature>
<sequence length="729" mass="79613">MSEPFSKDPPPGGGPGSRVQPSPGAPASEQPDDNREPALQPPSSQTTVRRVGEEGSNEEAESTAEEQRQQEDIRFVRRFTDYEVGQYLQHENDGGPDSRHHARSTSLSMGTVSSIRYTMSRTVPSQVDPGDLPTVSPGASGGTSVGSGATSGATTRPGAESTAPRRQHVNIVVMLKPTTSSTDKSKPGPSSRSSPKKFDIPVPRAKSSFEVGSLDKSNKQEYSGSGGAKKCRSVNLDHIKEKDVAELVRFLNAAFAAQRTDSTTMFSPSDVQSSPTSDRGKIRFDEGTLSRPPMSKPDTQEEAVQVEEPSKHVCATGSQTEGLLSADSGMFQQVVDERIKGPTERVYLLSEEQVRQAFGRDEVIVRFPHMDVPLRRVSSERGKGGTSTSEDSESRVDMPRWLQEFFSKSDSTVALKSRRSLDVQGLVAPIIEEAEVPQTSRVESSRKAELKESALVERKETRHSTLLVERPTSKEMQLKPVEVAEESKEDLSGGLFTGTWESETEDSKKSADGKLEKQRPRHDILIIDADLKEYQKMPYLAKKPAEEAPNVEARVWSAESGLEESFSEEELIEHDIQKGKKKRSKKPTIRGMSLVVLPTPDGKAQSQRHSIDLRAKDSSEGLNASEVTVALPLTQQEYPAITYDAPEPPESAAGTLDVAPSDTKKHEKKPRTRPERTDSTGAMRAPEEASAGTRKYISDGNVTWQPDKPESGQGSIWTGPPRISGSIPD</sequence>
<reference evidence="2" key="2">
    <citation type="submission" date="2021-09" db="EMBL/GenBank/DDBJ databases">
        <authorList>
            <person name="Jia N."/>
            <person name="Wang J."/>
            <person name="Shi W."/>
            <person name="Du L."/>
            <person name="Sun Y."/>
            <person name="Zhan W."/>
            <person name="Jiang J."/>
            <person name="Wang Q."/>
            <person name="Zhang B."/>
            <person name="Ji P."/>
            <person name="Sakyi L.B."/>
            <person name="Cui X."/>
            <person name="Yuan T."/>
            <person name="Jiang B."/>
            <person name="Yang W."/>
            <person name="Lam T.T.-Y."/>
            <person name="Chang Q."/>
            <person name="Ding S."/>
            <person name="Wang X."/>
            <person name="Zhu J."/>
            <person name="Ruan X."/>
            <person name="Zhao L."/>
            <person name="Wei J."/>
            <person name="Que T."/>
            <person name="Du C."/>
            <person name="Cheng J."/>
            <person name="Dai P."/>
            <person name="Han X."/>
            <person name="Huang E."/>
            <person name="Gao Y."/>
            <person name="Liu J."/>
            <person name="Shao H."/>
            <person name="Ye R."/>
            <person name="Li L."/>
            <person name="Wei W."/>
            <person name="Wang X."/>
            <person name="Wang C."/>
            <person name="Huo Q."/>
            <person name="Li W."/>
            <person name="Guo W."/>
            <person name="Chen H."/>
            <person name="Chen S."/>
            <person name="Zhou L."/>
            <person name="Zhou L."/>
            <person name="Ni X."/>
            <person name="Tian J."/>
            <person name="Zhou Y."/>
            <person name="Sheng Y."/>
            <person name="Liu T."/>
            <person name="Pan Y."/>
            <person name="Xia L."/>
            <person name="Li J."/>
            <person name="Zhao F."/>
            <person name="Cao W."/>
        </authorList>
    </citation>
    <scope>NUCLEOTIDE SEQUENCE</scope>
    <source>
        <strain evidence="2">Rmic-2018</strain>
        <tissue evidence="2">Larvae</tissue>
    </source>
</reference>
<feature type="compositionally biased region" description="Basic and acidic residues" evidence="1">
    <location>
        <begin position="90"/>
        <end position="99"/>
    </location>
</feature>
<gene>
    <name evidence="2" type="ORF">HPB51_021294</name>
</gene>